<dbReference type="InterPro" id="IPR002182">
    <property type="entry name" value="NB-ARC"/>
</dbReference>
<evidence type="ECO:0000256" key="6">
    <source>
        <dbReference type="PROSITE-ProRule" id="PRU01091"/>
    </source>
</evidence>
<name>A0ABT0FU04_9ACTN</name>
<dbReference type="CDD" id="cd15831">
    <property type="entry name" value="BTAD"/>
    <property type="match status" value="1"/>
</dbReference>
<sequence>MLFRLLGPVLLEQGAQRVAFTGKQGALLAALLLDAGRVVSVQRLAESVWDPPLPSAPASRVRMLVSEVRRACAAAGADVIETQRPGYVLRLAEGGLDLDGFQVRLGAARESAAAGRPDEALAHYEDALAWWHGTPLDGITGSFAEAQAVRLAGLRLDALEERLAVLLDLGRPADVATEAGALAAANPLRERLHELLMRALYASGRRTEALDVYRALRRRMVDELGLEPAHQLQRLHQRILQPEPPPAAPRPDRPPPAVPVPSQLPAAPPRFTNRDRELSELDRLLSADPGSVGMAVISGPGGVGKTWLALHWAHAHRDRYPDGQLFVNLHGFDSAGEPVPPGTVLRRFLQALGLPPAAVPGDADAQAALYRSLLADRRMLVVLDNARDAAQVTPLIPGGPGCSVLVTSRNALAGLHTTHAARLLEVAVFSDDEARRMLSRHLGPERLAADPASVAVLLEHAGGLPLALGVLAARAAAHPAFPLSVLADELRDPDTRLDALQTGDLGIDLRTVIAASYAALDAPAARLFLLLGVVPVAEAGLPAAAALAGLPAARARVLLAALEAANLVRQPSPGRYRMHDLIRLYAAERAAADLPADARDAALTRLVRHCAATAYAADRALYPHRYVIEVAGAADVPAFSEPAAMAWFESELPGLLAAQRLAAGLGLDTETWQLAYGLNTYLMRRAHLAERVASWDVALAAADRLGGDLVGAIVRWHAGSVCGVAGRLDEGVAHLERALQLFRAADDPAGLAHTHHMLAWLLTVRGEPAQGLAHGQAALAHHRAAGEPIWEANSLSGLGWIHMQLGDDEQARACCEQALTLFRRHDDSSGESATLDSLGRLASRRGDHESAVGHYARCLALRESNGNTWQAADTLVALGDSHHALGDADAAETAWRAALALYEPHHRHADVARVRARLGL</sequence>
<keyword evidence="5" id="KW-0802">TPR repeat</keyword>
<feature type="region of interest" description="Disordered" evidence="7">
    <location>
        <begin position="241"/>
        <end position="271"/>
    </location>
</feature>
<evidence type="ECO:0000313" key="9">
    <source>
        <dbReference type="EMBL" id="MCK2215383.1"/>
    </source>
</evidence>
<evidence type="ECO:0000256" key="4">
    <source>
        <dbReference type="ARBA" id="ARBA00023163"/>
    </source>
</evidence>
<evidence type="ECO:0000256" key="2">
    <source>
        <dbReference type="ARBA" id="ARBA00023015"/>
    </source>
</evidence>
<dbReference type="PRINTS" id="PR00364">
    <property type="entry name" value="DISEASERSIST"/>
</dbReference>
<dbReference type="EMBL" id="JAKRKC020000001">
    <property type="protein sequence ID" value="MCK2215383.1"/>
    <property type="molecule type" value="Genomic_DNA"/>
</dbReference>
<reference evidence="9 10" key="1">
    <citation type="submission" date="2022-04" db="EMBL/GenBank/DDBJ databases">
        <title>Genome draft of Actinomadura sp. ATCC 31491.</title>
        <authorList>
            <person name="Shi X."/>
            <person name="Du Y."/>
        </authorList>
    </citation>
    <scope>NUCLEOTIDE SEQUENCE [LARGE SCALE GENOMIC DNA]</scope>
    <source>
        <strain evidence="9 10">ATCC 31491</strain>
    </source>
</reference>
<dbReference type="SUPFAM" id="SSF46894">
    <property type="entry name" value="C-terminal effector domain of the bipartite response regulators"/>
    <property type="match status" value="1"/>
</dbReference>
<dbReference type="Gene3D" id="1.25.40.10">
    <property type="entry name" value="Tetratricopeptide repeat domain"/>
    <property type="match status" value="2"/>
</dbReference>
<gene>
    <name evidence="9" type="ORF">MF672_016535</name>
</gene>
<keyword evidence="2" id="KW-0805">Transcription regulation</keyword>
<dbReference type="Gene3D" id="3.40.50.300">
    <property type="entry name" value="P-loop containing nucleotide triphosphate hydrolases"/>
    <property type="match status" value="1"/>
</dbReference>
<dbReference type="SMART" id="SM01043">
    <property type="entry name" value="BTAD"/>
    <property type="match status" value="1"/>
</dbReference>
<evidence type="ECO:0000259" key="8">
    <source>
        <dbReference type="PROSITE" id="PS51755"/>
    </source>
</evidence>
<feature type="compositionally biased region" description="Pro residues" evidence="7">
    <location>
        <begin position="242"/>
        <end position="259"/>
    </location>
</feature>
<protein>
    <submittedName>
        <fullName evidence="9">Tetratricopeptide repeat protein</fullName>
    </submittedName>
</protein>
<dbReference type="InterPro" id="IPR016032">
    <property type="entry name" value="Sig_transdc_resp-reg_C-effctor"/>
</dbReference>
<dbReference type="PROSITE" id="PS51755">
    <property type="entry name" value="OMPR_PHOB"/>
    <property type="match status" value="1"/>
</dbReference>
<dbReference type="InterPro" id="IPR051677">
    <property type="entry name" value="AfsR-DnrI-RedD_regulator"/>
</dbReference>
<dbReference type="InterPro" id="IPR027417">
    <property type="entry name" value="P-loop_NTPase"/>
</dbReference>
<dbReference type="Pfam" id="PF00931">
    <property type="entry name" value="NB-ARC"/>
    <property type="match status" value="1"/>
</dbReference>
<dbReference type="PANTHER" id="PTHR35807:SF1">
    <property type="entry name" value="TRANSCRIPTIONAL REGULATOR REDD"/>
    <property type="match status" value="1"/>
</dbReference>
<dbReference type="SMART" id="SM00028">
    <property type="entry name" value="TPR"/>
    <property type="match status" value="6"/>
</dbReference>
<dbReference type="InterPro" id="IPR001867">
    <property type="entry name" value="OmpR/PhoB-type_DNA-bd"/>
</dbReference>
<proteinExistence type="inferred from homology"/>
<keyword evidence="10" id="KW-1185">Reference proteome</keyword>
<dbReference type="Pfam" id="PF13424">
    <property type="entry name" value="TPR_12"/>
    <property type="match status" value="1"/>
</dbReference>
<dbReference type="InterPro" id="IPR036388">
    <property type="entry name" value="WH-like_DNA-bd_sf"/>
</dbReference>
<feature type="DNA-binding region" description="OmpR/PhoB-type" evidence="6">
    <location>
        <begin position="1"/>
        <end position="91"/>
    </location>
</feature>
<comment type="caution">
    <text evidence="9">The sequence shown here is derived from an EMBL/GenBank/DDBJ whole genome shotgun (WGS) entry which is preliminary data.</text>
</comment>
<dbReference type="PROSITE" id="PS50005">
    <property type="entry name" value="TPR"/>
    <property type="match status" value="1"/>
</dbReference>
<dbReference type="SUPFAM" id="SSF52540">
    <property type="entry name" value="P-loop containing nucleoside triphosphate hydrolases"/>
    <property type="match status" value="1"/>
</dbReference>
<evidence type="ECO:0000313" key="10">
    <source>
        <dbReference type="Proteomes" id="UP001317259"/>
    </source>
</evidence>
<dbReference type="Pfam" id="PF00486">
    <property type="entry name" value="Trans_reg_C"/>
    <property type="match status" value="1"/>
</dbReference>
<dbReference type="InterPro" id="IPR011990">
    <property type="entry name" value="TPR-like_helical_dom_sf"/>
</dbReference>
<dbReference type="Proteomes" id="UP001317259">
    <property type="component" value="Unassembled WGS sequence"/>
</dbReference>
<comment type="similarity">
    <text evidence="1">Belongs to the AfsR/DnrI/RedD regulatory family.</text>
</comment>
<dbReference type="SUPFAM" id="SSF48452">
    <property type="entry name" value="TPR-like"/>
    <property type="match status" value="2"/>
</dbReference>
<dbReference type="Pfam" id="PF03704">
    <property type="entry name" value="BTAD"/>
    <property type="match status" value="1"/>
</dbReference>
<accession>A0ABT0FU04</accession>
<organism evidence="9 10">
    <name type="scientific">Actinomadura luzonensis</name>
    <dbReference type="NCBI Taxonomy" id="2805427"/>
    <lineage>
        <taxon>Bacteria</taxon>
        <taxon>Bacillati</taxon>
        <taxon>Actinomycetota</taxon>
        <taxon>Actinomycetes</taxon>
        <taxon>Streptosporangiales</taxon>
        <taxon>Thermomonosporaceae</taxon>
        <taxon>Actinomadura</taxon>
    </lineage>
</organism>
<evidence type="ECO:0000256" key="5">
    <source>
        <dbReference type="PROSITE-ProRule" id="PRU00339"/>
    </source>
</evidence>
<dbReference type="PANTHER" id="PTHR35807">
    <property type="entry name" value="TRANSCRIPTIONAL REGULATOR REDD-RELATED"/>
    <property type="match status" value="1"/>
</dbReference>
<evidence type="ECO:0000256" key="1">
    <source>
        <dbReference type="ARBA" id="ARBA00005820"/>
    </source>
</evidence>
<feature type="domain" description="OmpR/PhoB-type" evidence="8">
    <location>
        <begin position="1"/>
        <end position="91"/>
    </location>
</feature>
<evidence type="ECO:0000256" key="7">
    <source>
        <dbReference type="SAM" id="MobiDB-lite"/>
    </source>
</evidence>
<feature type="repeat" description="TPR" evidence="5">
    <location>
        <begin position="832"/>
        <end position="865"/>
    </location>
</feature>
<keyword evidence="4" id="KW-0804">Transcription</keyword>
<keyword evidence="3 6" id="KW-0238">DNA-binding</keyword>
<dbReference type="InterPro" id="IPR019734">
    <property type="entry name" value="TPR_rpt"/>
</dbReference>
<evidence type="ECO:0000256" key="3">
    <source>
        <dbReference type="ARBA" id="ARBA00023125"/>
    </source>
</evidence>
<dbReference type="RefSeq" id="WP_242378333.1">
    <property type="nucleotide sequence ID" value="NZ_JAKRKC020000001.1"/>
</dbReference>
<dbReference type="Gene3D" id="1.10.10.10">
    <property type="entry name" value="Winged helix-like DNA-binding domain superfamily/Winged helix DNA-binding domain"/>
    <property type="match status" value="1"/>
</dbReference>
<dbReference type="SMART" id="SM00862">
    <property type="entry name" value="Trans_reg_C"/>
    <property type="match status" value="1"/>
</dbReference>
<dbReference type="InterPro" id="IPR005158">
    <property type="entry name" value="BTAD"/>
</dbReference>